<dbReference type="InterPro" id="IPR037069">
    <property type="entry name" value="AcylCoA_DH/ox_N_sf"/>
</dbReference>
<comment type="caution">
    <text evidence="9">The sequence shown here is derived from an EMBL/GenBank/DDBJ whole genome shotgun (WGS) entry which is preliminary data.</text>
</comment>
<keyword evidence="10" id="KW-1185">Reference proteome</keyword>
<dbReference type="OrthoDB" id="2588832at2759"/>
<dbReference type="FunFam" id="1.10.540.10:FF:000001">
    <property type="entry name" value="Very long-chain-specific acyl-CoA dehydrogenase, mitochondrial"/>
    <property type="match status" value="1"/>
</dbReference>
<comment type="catalytic activity">
    <reaction evidence="7">
        <text>tetracosanoyl-CoA + oxidized [electron-transfer flavoprotein] + H(+) = (2E)-tetracosenoyl-CoA + reduced [electron-transfer flavoprotein]</text>
        <dbReference type="Rhea" id="RHEA:47232"/>
        <dbReference type="Rhea" id="RHEA-COMP:10685"/>
        <dbReference type="Rhea" id="RHEA-COMP:10686"/>
        <dbReference type="ChEBI" id="CHEBI:15378"/>
        <dbReference type="ChEBI" id="CHEBI:57692"/>
        <dbReference type="ChEBI" id="CHEBI:58307"/>
        <dbReference type="ChEBI" id="CHEBI:65052"/>
        <dbReference type="ChEBI" id="CHEBI:74693"/>
    </reaction>
    <physiologicalReaction direction="left-to-right" evidence="7">
        <dbReference type="Rhea" id="RHEA:47233"/>
    </physiologicalReaction>
</comment>
<comment type="catalytic activity">
    <reaction evidence="6">
        <text>dodecanoyl-CoA + oxidized [electron-transfer flavoprotein] + H(+) = (2E)-dodecenoyl-CoA + reduced [electron-transfer flavoprotein]</text>
        <dbReference type="Rhea" id="RHEA:47296"/>
        <dbReference type="Rhea" id="RHEA-COMP:10685"/>
        <dbReference type="Rhea" id="RHEA-COMP:10686"/>
        <dbReference type="ChEBI" id="CHEBI:15378"/>
        <dbReference type="ChEBI" id="CHEBI:57330"/>
        <dbReference type="ChEBI" id="CHEBI:57375"/>
        <dbReference type="ChEBI" id="CHEBI:57692"/>
        <dbReference type="ChEBI" id="CHEBI:58307"/>
    </reaction>
    <physiologicalReaction direction="left-to-right" evidence="6">
        <dbReference type="Rhea" id="RHEA:47297"/>
    </physiologicalReaction>
</comment>
<dbReference type="Gene3D" id="1.20.140.10">
    <property type="entry name" value="Butyryl-CoA Dehydrogenase, subunit A, domain 3"/>
    <property type="match status" value="1"/>
</dbReference>
<dbReference type="Gene3D" id="1.10.540.10">
    <property type="entry name" value="Acyl-CoA dehydrogenase/oxidase, N-terminal domain"/>
    <property type="match status" value="1"/>
</dbReference>
<evidence type="ECO:0000313" key="10">
    <source>
        <dbReference type="Proteomes" id="UP000792457"/>
    </source>
</evidence>
<evidence type="ECO:0000256" key="7">
    <source>
        <dbReference type="ARBA" id="ARBA00048086"/>
    </source>
</evidence>
<dbReference type="InterPro" id="IPR009075">
    <property type="entry name" value="AcylCo_DH/oxidase_C"/>
</dbReference>
<keyword evidence="4" id="KW-0274">FAD</keyword>
<dbReference type="InterPro" id="IPR036250">
    <property type="entry name" value="AcylCo_DH-like_C"/>
</dbReference>
<organism evidence="9 10">
    <name type="scientific">Ladona fulva</name>
    <name type="common">Scarce chaser dragonfly</name>
    <name type="synonym">Libellula fulva</name>
    <dbReference type="NCBI Taxonomy" id="123851"/>
    <lineage>
        <taxon>Eukaryota</taxon>
        <taxon>Metazoa</taxon>
        <taxon>Ecdysozoa</taxon>
        <taxon>Arthropoda</taxon>
        <taxon>Hexapoda</taxon>
        <taxon>Insecta</taxon>
        <taxon>Pterygota</taxon>
        <taxon>Palaeoptera</taxon>
        <taxon>Odonata</taxon>
        <taxon>Epiprocta</taxon>
        <taxon>Anisoptera</taxon>
        <taxon>Libelluloidea</taxon>
        <taxon>Libellulidae</taxon>
        <taxon>Ladona</taxon>
    </lineage>
</organism>
<evidence type="ECO:0000313" key="9">
    <source>
        <dbReference type="EMBL" id="KAG8240081.1"/>
    </source>
</evidence>
<name>A0A8K0PAJ3_LADFU</name>
<evidence type="ECO:0000256" key="5">
    <source>
        <dbReference type="ARBA" id="ARBA00023002"/>
    </source>
</evidence>
<dbReference type="InterPro" id="IPR009100">
    <property type="entry name" value="AcylCoA_DH/oxidase_NM_dom_sf"/>
</dbReference>
<dbReference type="GO" id="GO:0050660">
    <property type="term" value="F:flavin adenine dinucleotide binding"/>
    <property type="evidence" value="ECO:0007669"/>
    <property type="project" value="InterPro"/>
</dbReference>
<dbReference type="PANTHER" id="PTHR43884:SF11">
    <property type="entry name" value="VERY LONG-CHAIN SPECIFIC ACYL-COA DEHYDROGENASE, MITOCHONDRIAL"/>
    <property type="match status" value="1"/>
</dbReference>
<keyword evidence="5" id="KW-0560">Oxidoreductase</keyword>
<dbReference type="Proteomes" id="UP000792457">
    <property type="component" value="Unassembled WGS sequence"/>
</dbReference>
<feature type="non-terminal residue" evidence="9">
    <location>
        <position position="134"/>
    </location>
</feature>
<dbReference type="GO" id="GO:0000062">
    <property type="term" value="F:fatty-acyl-CoA binding"/>
    <property type="evidence" value="ECO:0007669"/>
    <property type="project" value="TreeGrafter"/>
</dbReference>
<dbReference type="Pfam" id="PF00441">
    <property type="entry name" value="Acyl-CoA_dh_1"/>
    <property type="match status" value="1"/>
</dbReference>
<reference evidence="9" key="1">
    <citation type="submission" date="2013-04" db="EMBL/GenBank/DDBJ databases">
        <authorList>
            <person name="Qu J."/>
            <person name="Murali S.C."/>
            <person name="Bandaranaike D."/>
            <person name="Bellair M."/>
            <person name="Blankenburg K."/>
            <person name="Chao H."/>
            <person name="Dinh H."/>
            <person name="Doddapaneni H."/>
            <person name="Downs B."/>
            <person name="Dugan-Rocha S."/>
            <person name="Elkadiri S."/>
            <person name="Gnanaolivu R.D."/>
            <person name="Hernandez B."/>
            <person name="Javaid M."/>
            <person name="Jayaseelan J.C."/>
            <person name="Lee S."/>
            <person name="Li M."/>
            <person name="Ming W."/>
            <person name="Munidasa M."/>
            <person name="Muniz J."/>
            <person name="Nguyen L."/>
            <person name="Ongeri F."/>
            <person name="Osuji N."/>
            <person name="Pu L.-L."/>
            <person name="Puazo M."/>
            <person name="Qu C."/>
            <person name="Quiroz J."/>
            <person name="Raj R."/>
            <person name="Weissenberger G."/>
            <person name="Xin Y."/>
            <person name="Zou X."/>
            <person name="Han Y."/>
            <person name="Richards S."/>
            <person name="Worley K."/>
            <person name="Muzny D."/>
            <person name="Gibbs R."/>
        </authorList>
    </citation>
    <scope>NUCLEOTIDE SEQUENCE</scope>
    <source>
        <strain evidence="9">Sampled in the wild</strain>
    </source>
</reference>
<evidence type="ECO:0000256" key="3">
    <source>
        <dbReference type="ARBA" id="ARBA00022630"/>
    </source>
</evidence>
<comment type="similarity">
    <text evidence="2">Belongs to the acyl-CoA dehydrogenase family.</text>
</comment>
<dbReference type="SUPFAM" id="SSF56645">
    <property type="entry name" value="Acyl-CoA dehydrogenase NM domain-like"/>
    <property type="match status" value="1"/>
</dbReference>
<dbReference type="SUPFAM" id="SSF47203">
    <property type="entry name" value="Acyl-CoA dehydrogenase C-terminal domain-like"/>
    <property type="match status" value="1"/>
</dbReference>
<accession>A0A8K0PAJ3</accession>
<evidence type="ECO:0000259" key="8">
    <source>
        <dbReference type="Pfam" id="PF00441"/>
    </source>
</evidence>
<reference evidence="9" key="2">
    <citation type="submission" date="2017-10" db="EMBL/GenBank/DDBJ databases">
        <title>Ladona fulva Genome sequencing and assembly.</title>
        <authorList>
            <person name="Murali S."/>
            <person name="Richards S."/>
            <person name="Bandaranaike D."/>
            <person name="Bellair M."/>
            <person name="Blankenburg K."/>
            <person name="Chao H."/>
            <person name="Dinh H."/>
            <person name="Doddapaneni H."/>
            <person name="Dugan-Rocha S."/>
            <person name="Elkadiri S."/>
            <person name="Gnanaolivu R."/>
            <person name="Hernandez B."/>
            <person name="Skinner E."/>
            <person name="Javaid M."/>
            <person name="Lee S."/>
            <person name="Li M."/>
            <person name="Ming W."/>
            <person name="Munidasa M."/>
            <person name="Muniz J."/>
            <person name="Nguyen L."/>
            <person name="Hughes D."/>
            <person name="Osuji N."/>
            <person name="Pu L.-L."/>
            <person name="Puazo M."/>
            <person name="Qu C."/>
            <person name="Quiroz J."/>
            <person name="Raj R."/>
            <person name="Weissenberger G."/>
            <person name="Xin Y."/>
            <person name="Zou X."/>
            <person name="Han Y."/>
            <person name="Worley K."/>
            <person name="Muzny D."/>
            <person name="Gibbs R."/>
        </authorList>
    </citation>
    <scope>NUCLEOTIDE SEQUENCE</scope>
    <source>
        <strain evidence="9">Sampled in the wild</strain>
    </source>
</reference>
<sequence length="134" mass="14605">MFQESNDPAKNDANETVDEQTLQGLREMGAFGMQVPTDLGGIGLSNTQYARLVEVVGAHDLGVGITLGAHQSIGFKVFASEAAWHVTDEAIQIMGGMGYMRATGLERVMRDLRIFRIFEGTNDILRLFVALTGK</sequence>
<evidence type="ECO:0000256" key="6">
    <source>
        <dbReference type="ARBA" id="ARBA00047893"/>
    </source>
</evidence>
<evidence type="ECO:0000256" key="1">
    <source>
        <dbReference type="ARBA" id="ARBA00001974"/>
    </source>
</evidence>
<keyword evidence="3" id="KW-0285">Flavoprotein</keyword>
<comment type="cofactor">
    <cofactor evidence="1">
        <name>FAD</name>
        <dbReference type="ChEBI" id="CHEBI:57692"/>
    </cofactor>
</comment>
<dbReference type="GO" id="GO:0017099">
    <property type="term" value="F:very-long-chain fatty acyl-CoA dehydrogenase activity"/>
    <property type="evidence" value="ECO:0007669"/>
    <property type="project" value="TreeGrafter"/>
</dbReference>
<feature type="domain" description="Acyl-CoA dehydrogenase/oxidase C-terminal" evidence="8">
    <location>
        <begin position="73"/>
        <end position="130"/>
    </location>
</feature>
<dbReference type="AlphaFoldDB" id="A0A8K0PAJ3"/>
<protein>
    <recommendedName>
        <fullName evidence="8">Acyl-CoA dehydrogenase/oxidase C-terminal domain-containing protein</fullName>
    </recommendedName>
</protein>
<evidence type="ECO:0000256" key="2">
    <source>
        <dbReference type="ARBA" id="ARBA00009347"/>
    </source>
</evidence>
<proteinExistence type="inferred from homology"/>
<gene>
    <name evidence="9" type="ORF">J437_LFUL019658</name>
</gene>
<evidence type="ECO:0000256" key="4">
    <source>
        <dbReference type="ARBA" id="ARBA00022827"/>
    </source>
</evidence>
<dbReference type="EMBL" id="KZ311191">
    <property type="protein sequence ID" value="KAG8240081.1"/>
    <property type="molecule type" value="Genomic_DNA"/>
</dbReference>
<dbReference type="PANTHER" id="PTHR43884">
    <property type="entry name" value="ACYL-COA DEHYDROGENASE"/>
    <property type="match status" value="1"/>
</dbReference>